<dbReference type="Pfam" id="PF02016">
    <property type="entry name" value="Peptidase_S66"/>
    <property type="match status" value="1"/>
</dbReference>
<dbReference type="InterPro" id="IPR029062">
    <property type="entry name" value="Class_I_gatase-like"/>
</dbReference>
<dbReference type="EC" id="3.4.17.13" evidence="8"/>
<dbReference type="AlphaFoldDB" id="U4TBQ1"/>
<evidence type="ECO:0000256" key="2">
    <source>
        <dbReference type="ARBA" id="ARBA00022645"/>
    </source>
</evidence>
<evidence type="ECO:0000256" key="3">
    <source>
        <dbReference type="ARBA" id="ARBA00022670"/>
    </source>
</evidence>
<keyword evidence="3" id="KW-0645">Protease</keyword>
<sequence length="436" mass="46723">MGSKAPFIQQTINMQSKTEATLSTGLNRRQFLRRIGVSAGTAALAAQGISQVFAASPSDYSDNNLQVTKDDLPTALLDEQFSAQTALAQTGCITPTIETRIFASSNVGGSGERNQLALDRLACAGFKVDNPLITNRQYLRFAGTDSQRASDFQNLATGAIAAPKLLLGVRGGYGAMRILPMVDWTTLGRIMAERGTILAGFSDVTAIQCALLAKGDMSSLAAPMLYSEFGKTKPDRVTCQQFAEALCNPNLTINIQDASLTSPNLPSILTTNILTTSILTKGQPTTLTGTIWGGNLSVVSALAGSEYLPRIDGGIVFLEDVGEQAYRIERMLYDLYLAGVFKGQQAIVFGALSGAGEDSYDKRYDVATVIRQLHELTGLPIYSGMRFGHIGEKHSFPLGSTCQISPNTSGGYQLSFTDYPTIKADAMHVEGLWQNV</sequence>
<feature type="domain" description="LD-carboxypeptidase C-terminal" evidence="7">
    <location>
        <begin position="288"/>
        <end position="404"/>
    </location>
</feature>
<dbReference type="Gene3D" id="3.40.50.10740">
    <property type="entry name" value="Class I glutamine amidotransferase-like"/>
    <property type="match status" value="1"/>
</dbReference>
<dbReference type="InterPro" id="IPR040921">
    <property type="entry name" value="Peptidase_S66C"/>
</dbReference>
<dbReference type="PANTHER" id="PTHR30237">
    <property type="entry name" value="MURAMOYLTETRAPEPTIDE CARBOXYPEPTIDASE"/>
    <property type="match status" value="1"/>
</dbReference>
<dbReference type="EMBL" id="AUSW01000017">
    <property type="protein sequence ID" value="ERL55913.1"/>
    <property type="molecule type" value="Genomic_DNA"/>
</dbReference>
<dbReference type="InterPro" id="IPR006311">
    <property type="entry name" value="TAT_signal"/>
</dbReference>
<dbReference type="InterPro" id="IPR003507">
    <property type="entry name" value="S66_fam"/>
</dbReference>
<dbReference type="GO" id="GO:0006508">
    <property type="term" value="P:proteolysis"/>
    <property type="evidence" value="ECO:0007669"/>
    <property type="project" value="UniProtKB-KW"/>
</dbReference>
<reference evidence="8 9" key="1">
    <citation type="journal article" date="2013" name="Genome Announc.">
        <title>Draft Genome Sequence of Psychrobacter aquaticus Strain CMS 56T, Isolated from a Cyanobacterial Mat Sample Collected from Water Bodies in the McMurdo Dry Valley Region of Antarctica.</title>
        <authorList>
            <person name="Reddy G.S."/>
            <person name="Ara S."/>
            <person name="Singh A."/>
            <person name="Kumar Pinnaka A."/>
            <person name="Shivaji S."/>
        </authorList>
    </citation>
    <scope>NUCLEOTIDE SEQUENCE [LARGE SCALE GENOMIC DNA]</scope>
    <source>
        <strain evidence="8 9">CMS 56</strain>
    </source>
</reference>
<keyword evidence="4 8" id="KW-0378">Hydrolase</keyword>
<dbReference type="PATRIC" id="fig|1354303.4.peg.1139"/>
<feature type="domain" description="LD-carboxypeptidase N-terminal" evidence="6">
    <location>
        <begin position="101"/>
        <end position="220"/>
    </location>
</feature>
<name>U4TBQ1_9GAMM</name>
<comment type="caution">
    <text evidence="8">The sequence shown here is derived from an EMBL/GenBank/DDBJ whole genome shotgun (WGS) entry which is preliminary data.</text>
</comment>
<dbReference type="InterPro" id="IPR027478">
    <property type="entry name" value="LdcA_N"/>
</dbReference>
<keyword evidence="9" id="KW-1185">Reference proteome</keyword>
<dbReference type="Gene3D" id="3.50.30.60">
    <property type="entry name" value="LD-carboxypeptidase A C-terminal domain-like"/>
    <property type="match status" value="1"/>
</dbReference>
<dbReference type="SUPFAM" id="SSF52317">
    <property type="entry name" value="Class I glutamine amidotransferase-like"/>
    <property type="match status" value="1"/>
</dbReference>
<organism evidence="8 9">
    <name type="scientific">Psychrobacter aquaticus CMS 56</name>
    <dbReference type="NCBI Taxonomy" id="1354303"/>
    <lineage>
        <taxon>Bacteria</taxon>
        <taxon>Pseudomonadati</taxon>
        <taxon>Pseudomonadota</taxon>
        <taxon>Gammaproteobacteria</taxon>
        <taxon>Moraxellales</taxon>
        <taxon>Moraxellaceae</taxon>
        <taxon>Psychrobacter</taxon>
    </lineage>
</organism>
<evidence type="ECO:0000313" key="8">
    <source>
        <dbReference type="EMBL" id="ERL55913.1"/>
    </source>
</evidence>
<accession>U4TBQ1</accession>
<dbReference type="InterPro" id="IPR040449">
    <property type="entry name" value="Peptidase_S66_N"/>
</dbReference>
<dbReference type="PANTHER" id="PTHR30237:SF2">
    <property type="entry name" value="MUREIN TETRAPEPTIDE CARBOXYPEPTIDASE"/>
    <property type="match status" value="1"/>
</dbReference>
<dbReference type="PROSITE" id="PS51318">
    <property type="entry name" value="TAT"/>
    <property type="match status" value="1"/>
</dbReference>
<evidence type="ECO:0000313" key="9">
    <source>
        <dbReference type="Proteomes" id="UP000016761"/>
    </source>
</evidence>
<comment type="similarity">
    <text evidence="1">Belongs to the peptidase S66 family.</text>
</comment>
<evidence type="ECO:0000256" key="4">
    <source>
        <dbReference type="ARBA" id="ARBA00022801"/>
    </source>
</evidence>
<dbReference type="CDD" id="cd07025">
    <property type="entry name" value="Peptidase_S66"/>
    <property type="match status" value="1"/>
</dbReference>
<gene>
    <name evidence="8" type="ORF">M917_1157</name>
</gene>
<dbReference type="eggNOG" id="COG1619">
    <property type="taxonomic scope" value="Bacteria"/>
</dbReference>
<dbReference type="GO" id="GO:0008236">
    <property type="term" value="F:serine-type peptidase activity"/>
    <property type="evidence" value="ECO:0007669"/>
    <property type="project" value="UniProtKB-KW"/>
</dbReference>
<dbReference type="STRING" id="1354303.M917_1157"/>
<evidence type="ECO:0000259" key="7">
    <source>
        <dbReference type="Pfam" id="PF17676"/>
    </source>
</evidence>
<evidence type="ECO:0000259" key="6">
    <source>
        <dbReference type="Pfam" id="PF02016"/>
    </source>
</evidence>
<evidence type="ECO:0000256" key="5">
    <source>
        <dbReference type="ARBA" id="ARBA00022825"/>
    </source>
</evidence>
<evidence type="ECO:0000256" key="1">
    <source>
        <dbReference type="ARBA" id="ARBA00010233"/>
    </source>
</evidence>
<keyword evidence="2 8" id="KW-0121">Carboxypeptidase</keyword>
<protein>
    <submittedName>
        <fullName evidence="8">Muramoyltetrapeptide carboxypeptidase</fullName>
        <ecNumber evidence="8">3.4.17.13</ecNumber>
    </submittedName>
</protein>
<dbReference type="InterPro" id="IPR027461">
    <property type="entry name" value="Carboxypeptidase_A_C_sf"/>
</dbReference>
<dbReference type="Pfam" id="PF17676">
    <property type="entry name" value="Peptidase_S66C"/>
    <property type="match status" value="1"/>
</dbReference>
<dbReference type="Proteomes" id="UP000016761">
    <property type="component" value="Unassembled WGS sequence"/>
</dbReference>
<dbReference type="GO" id="GO:0106415">
    <property type="term" value="F:muramoyltetrapeptide carboxypeptidase activity"/>
    <property type="evidence" value="ECO:0007669"/>
    <property type="project" value="UniProtKB-EC"/>
</dbReference>
<proteinExistence type="inferred from homology"/>
<dbReference type="SUPFAM" id="SSF141986">
    <property type="entry name" value="LD-carboxypeptidase A C-terminal domain-like"/>
    <property type="match status" value="1"/>
</dbReference>
<keyword evidence="5" id="KW-0720">Serine protease</keyword>